<reference evidence="1" key="1">
    <citation type="submission" date="2021-10" db="EMBL/GenBank/DDBJ databases">
        <title>Melipona bicolor Genome sequencing and assembly.</title>
        <authorList>
            <person name="Araujo N.S."/>
            <person name="Arias M.C."/>
        </authorList>
    </citation>
    <scope>NUCLEOTIDE SEQUENCE</scope>
    <source>
        <strain evidence="1">USP_2M_L1-L4_2017</strain>
        <tissue evidence="1">Whole body</tissue>
    </source>
</reference>
<name>A0AA40G9P5_9HYME</name>
<evidence type="ECO:0000313" key="2">
    <source>
        <dbReference type="Proteomes" id="UP001177670"/>
    </source>
</evidence>
<protein>
    <submittedName>
        <fullName evidence="1">Uncharacterized protein</fullName>
    </submittedName>
</protein>
<proteinExistence type="predicted"/>
<dbReference type="EMBL" id="JAHYIQ010000003">
    <property type="protein sequence ID" value="KAK1133705.1"/>
    <property type="molecule type" value="Genomic_DNA"/>
</dbReference>
<dbReference type="Proteomes" id="UP001177670">
    <property type="component" value="Unassembled WGS sequence"/>
</dbReference>
<keyword evidence="2" id="KW-1185">Reference proteome</keyword>
<sequence>MVRIQFCYEGNGFVGESNFVMFSDQGFLTNIGTQLTMKRVLQTASLGMVRLFPPPFLHQGVVARKRRLDRVPAKISISFGVETPRSSAASRTNRSESKLVRNKNTRTASSEQCLRYKRGSSCAKHIWKFHYLVVTRALSHWFRTLPIIHNRSSNHASLLNCERKLQKLYGRKKKQAKFYDKGKLKNSVSEFL</sequence>
<dbReference type="AlphaFoldDB" id="A0AA40G9P5"/>
<comment type="caution">
    <text evidence="1">The sequence shown here is derived from an EMBL/GenBank/DDBJ whole genome shotgun (WGS) entry which is preliminary data.</text>
</comment>
<accession>A0AA40G9P5</accession>
<organism evidence="1 2">
    <name type="scientific">Melipona bicolor</name>
    <dbReference type="NCBI Taxonomy" id="60889"/>
    <lineage>
        <taxon>Eukaryota</taxon>
        <taxon>Metazoa</taxon>
        <taxon>Ecdysozoa</taxon>
        <taxon>Arthropoda</taxon>
        <taxon>Hexapoda</taxon>
        <taxon>Insecta</taxon>
        <taxon>Pterygota</taxon>
        <taxon>Neoptera</taxon>
        <taxon>Endopterygota</taxon>
        <taxon>Hymenoptera</taxon>
        <taxon>Apocrita</taxon>
        <taxon>Aculeata</taxon>
        <taxon>Apoidea</taxon>
        <taxon>Anthophila</taxon>
        <taxon>Apidae</taxon>
        <taxon>Melipona</taxon>
    </lineage>
</organism>
<evidence type="ECO:0000313" key="1">
    <source>
        <dbReference type="EMBL" id="KAK1133705.1"/>
    </source>
</evidence>
<gene>
    <name evidence="1" type="ORF">K0M31_011499</name>
</gene>